<dbReference type="GO" id="GO:0005789">
    <property type="term" value="C:endoplasmic reticulum membrane"/>
    <property type="evidence" value="ECO:0007669"/>
    <property type="project" value="UniProtKB-SubCell"/>
</dbReference>
<evidence type="ECO:0000256" key="5">
    <source>
        <dbReference type="ARBA" id="ARBA00022989"/>
    </source>
</evidence>
<evidence type="ECO:0000256" key="3">
    <source>
        <dbReference type="ARBA" id="ARBA00022692"/>
    </source>
</evidence>
<accession>A0AA88ICB5</accession>
<evidence type="ECO:0000313" key="18">
    <source>
        <dbReference type="Proteomes" id="UP001187531"/>
    </source>
</evidence>
<evidence type="ECO:0000256" key="11">
    <source>
        <dbReference type="ARBA" id="ARBA00039026"/>
    </source>
</evidence>
<dbReference type="InterPro" id="IPR051689">
    <property type="entry name" value="Sterol_desaturase/TMEM195"/>
</dbReference>
<protein>
    <recommendedName>
        <fullName evidence="12">Alkylglycerol monooxygenase</fullName>
        <ecNumber evidence="11">1.14.16.5</ecNumber>
    </recommendedName>
</protein>
<keyword evidence="3 14" id="KW-0812">Transmembrane</keyword>
<evidence type="ECO:0000256" key="4">
    <source>
        <dbReference type="ARBA" id="ARBA00022824"/>
    </source>
</evidence>
<comment type="subcellular location">
    <subcellularLocation>
        <location evidence="2">Endoplasmic reticulum membrane</location>
        <topology evidence="2">Multi-pass membrane protein</topology>
    </subcellularLocation>
</comment>
<proteinExistence type="inferred from homology"/>
<comment type="similarity">
    <text evidence="10">Belongs to the sterol desaturase family. TMEM195 subfamily.</text>
</comment>
<dbReference type="InterPro" id="IPR006694">
    <property type="entry name" value="Fatty_acid_hydroxylase"/>
</dbReference>
<keyword evidence="8" id="KW-0443">Lipid metabolism</keyword>
<keyword evidence="5 14" id="KW-1133">Transmembrane helix</keyword>
<dbReference type="GO" id="GO:0005506">
    <property type="term" value="F:iron ion binding"/>
    <property type="evidence" value="ECO:0007669"/>
    <property type="project" value="InterPro"/>
</dbReference>
<evidence type="ECO:0000256" key="9">
    <source>
        <dbReference type="ARBA" id="ARBA00023136"/>
    </source>
</evidence>
<keyword evidence="4" id="KW-0256">Endoplasmic reticulum</keyword>
<evidence type="ECO:0000256" key="8">
    <source>
        <dbReference type="ARBA" id="ARBA00023098"/>
    </source>
</evidence>
<dbReference type="Proteomes" id="UP001187531">
    <property type="component" value="Unassembled WGS sequence"/>
</dbReference>
<evidence type="ECO:0000256" key="1">
    <source>
        <dbReference type="ARBA" id="ARBA00001962"/>
    </source>
</evidence>
<evidence type="ECO:0000256" key="2">
    <source>
        <dbReference type="ARBA" id="ARBA00004477"/>
    </source>
</evidence>
<dbReference type="GO" id="GO:0050479">
    <property type="term" value="F:glyceryl-ether monooxygenase activity"/>
    <property type="evidence" value="ECO:0007669"/>
    <property type="project" value="UniProtKB-EC"/>
</dbReference>
<evidence type="ECO:0000256" key="12">
    <source>
        <dbReference type="ARBA" id="ARBA00040992"/>
    </source>
</evidence>
<reference evidence="17" key="1">
    <citation type="submission" date="2023-07" db="EMBL/GenBank/DDBJ databases">
        <title>Chromosome-level genome assembly of Artemia franciscana.</title>
        <authorList>
            <person name="Jo E."/>
        </authorList>
    </citation>
    <scope>NUCLEOTIDE SEQUENCE</scope>
    <source>
        <tissue evidence="17">Whole body</tissue>
    </source>
</reference>
<name>A0AA88ICB5_ARTSF</name>
<comment type="caution">
    <text evidence="17">The sequence shown here is derived from an EMBL/GenBank/DDBJ whole genome shotgun (WGS) entry which is preliminary data.</text>
</comment>
<sequence length="496" mass="57180">MDVVSSFLVKLGRLFYAVNPASSTFKNVHEVPPYVVEAAHFFVLFIVLERIILILKGKNKSQINDSITSVSNGLFMEVSKILFHGIEHVAYFYIYEKWGKGNLELPWDSTWTWVIAAIGMDFGYYWAHRAGHEINLFWAAHQVHHSSEHYDLTTALRQSVFQGWCTWMFYVPLAFFIPPSHFLVHGSFNLLYQFWIHTELIDNIGPLEYILNTPSHHRVHHGANKYCLDKNYAGVLIIWDRVFGTFEAERQEEKPIYGLVTPIESFNPLHNQVFYYKAIFDKVLQTDSWSDRFSVIFKGPGWSKGTKWTGDLSTFPDVKPRKKLHIEIPTWQKYYALLHFLIMIPAYEMFAGSVKLLTTIQIIGFSLYFLFSLTSIGMIYDNHPMSAICEIIRSAKHLSFLSELNGTGNSRTKLFLQLIASPFMVLNNQIQETSKDVDTVLTLQKDTNKENEKGLEPTCENILCFCSVATTQLEVQQGELLIALKVPLVRNEEYTL</sequence>
<dbReference type="EC" id="1.14.16.5" evidence="11"/>
<evidence type="ECO:0000256" key="14">
    <source>
        <dbReference type="SAM" id="Phobius"/>
    </source>
</evidence>
<gene>
    <name evidence="17" type="ORF">QYM36_000077</name>
</gene>
<comment type="cofactor">
    <cofactor evidence="1">
        <name>Fe cation</name>
        <dbReference type="ChEBI" id="CHEBI:24875"/>
    </cofactor>
</comment>
<dbReference type="GO" id="GO:0006643">
    <property type="term" value="P:membrane lipid metabolic process"/>
    <property type="evidence" value="ECO:0007669"/>
    <property type="project" value="TreeGrafter"/>
</dbReference>
<dbReference type="GO" id="GO:0008610">
    <property type="term" value="P:lipid biosynthetic process"/>
    <property type="evidence" value="ECO:0007669"/>
    <property type="project" value="InterPro"/>
</dbReference>
<dbReference type="PANTHER" id="PTHR21624:SF1">
    <property type="entry name" value="ALKYLGLYCEROL MONOOXYGENASE"/>
    <property type="match status" value="1"/>
</dbReference>
<feature type="domain" description="Fatty acid hydroxylase" evidence="15">
    <location>
        <begin position="113"/>
        <end position="245"/>
    </location>
</feature>
<evidence type="ECO:0000259" key="15">
    <source>
        <dbReference type="Pfam" id="PF04116"/>
    </source>
</evidence>
<dbReference type="Pfam" id="PF04116">
    <property type="entry name" value="FA_hydroxylase"/>
    <property type="match status" value="1"/>
</dbReference>
<keyword evidence="9 14" id="KW-0472">Membrane</keyword>
<comment type="catalytic activity">
    <reaction evidence="13">
        <text>1-O-(1,2-saturated-alkyl)-sn-glycerol + (6R)-L-erythro-5,6,7,8-tetrahydrobiopterin + O2 = a 1-(1-hydroxyalkyl)-sn-glycerol + (6R)-L-erythro-6,7-dihydrobiopterin + H2O</text>
        <dbReference type="Rhea" id="RHEA:36255"/>
        <dbReference type="ChEBI" id="CHEBI:15377"/>
        <dbReference type="ChEBI" id="CHEBI:15379"/>
        <dbReference type="ChEBI" id="CHEBI:43120"/>
        <dbReference type="ChEBI" id="CHEBI:59560"/>
        <dbReference type="ChEBI" id="CHEBI:73418"/>
        <dbReference type="ChEBI" id="CHEBI:83957"/>
        <dbReference type="EC" id="1.14.16.5"/>
    </reaction>
</comment>
<dbReference type="InterPro" id="IPR056853">
    <property type="entry name" value="AGMP_C"/>
</dbReference>
<evidence type="ECO:0000256" key="13">
    <source>
        <dbReference type="ARBA" id="ARBA00047556"/>
    </source>
</evidence>
<dbReference type="Pfam" id="PF24858">
    <property type="entry name" value="AGMP_C"/>
    <property type="match status" value="1"/>
</dbReference>
<dbReference type="PANTHER" id="PTHR21624">
    <property type="entry name" value="STEROL DESATURASE-RELATED PROTEIN"/>
    <property type="match status" value="1"/>
</dbReference>
<evidence type="ECO:0000259" key="16">
    <source>
        <dbReference type="Pfam" id="PF24858"/>
    </source>
</evidence>
<feature type="domain" description="Alkylglycerol monooxygenase C-terminal" evidence="16">
    <location>
        <begin position="333"/>
        <end position="395"/>
    </location>
</feature>
<dbReference type="EMBL" id="JAVRJZ010000002">
    <property type="protein sequence ID" value="KAK2725463.1"/>
    <property type="molecule type" value="Genomic_DNA"/>
</dbReference>
<evidence type="ECO:0000256" key="6">
    <source>
        <dbReference type="ARBA" id="ARBA00023002"/>
    </source>
</evidence>
<evidence type="ECO:0000256" key="7">
    <source>
        <dbReference type="ARBA" id="ARBA00023004"/>
    </source>
</evidence>
<evidence type="ECO:0000256" key="10">
    <source>
        <dbReference type="ARBA" id="ARBA00038190"/>
    </source>
</evidence>
<evidence type="ECO:0000313" key="17">
    <source>
        <dbReference type="EMBL" id="KAK2725463.1"/>
    </source>
</evidence>
<keyword evidence="18" id="KW-1185">Reference proteome</keyword>
<feature type="transmembrane region" description="Helical" evidence="14">
    <location>
        <begin position="360"/>
        <end position="380"/>
    </location>
</feature>
<keyword evidence="6" id="KW-0560">Oxidoreductase</keyword>
<keyword evidence="7" id="KW-0408">Iron</keyword>
<dbReference type="AlphaFoldDB" id="A0AA88ICB5"/>
<organism evidence="17 18">
    <name type="scientific">Artemia franciscana</name>
    <name type="common">Brine shrimp</name>
    <name type="synonym">Artemia sanfranciscana</name>
    <dbReference type="NCBI Taxonomy" id="6661"/>
    <lineage>
        <taxon>Eukaryota</taxon>
        <taxon>Metazoa</taxon>
        <taxon>Ecdysozoa</taxon>
        <taxon>Arthropoda</taxon>
        <taxon>Crustacea</taxon>
        <taxon>Branchiopoda</taxon>
        <taxon>Anostraca</taxon>
        <taxon>Artemiidae</taxon>
        <taxon>Artemia</taxon>
    </lineage>
</organism>